<dbReference type="InterPro" id="IPR050111">
    <property type="entry name" value="C-type_lectin/snaclec_domain"/>
</dbReference>
<dbReference type="SMART" id="SM00034">
    <property type="entry name" value="CLECT"/>
    <property type="match status" value="3"/>
</dbReference>
<feature type="domain" description="C-type lectin" evidence="2">
    <location>
        <begin position="88"/>
        <end position="202"/>
    </location>
</feature>
<evidence type="ECO:0000313" key="4">
    <source>
        <dbReference type="Proteomes" id="UP000579812"/>
    </source>
</evidence>
<gene>
    <name evidence="3" type="ORF">G5714_006549</name>
</gene>
<proteinExistence type="predicted"/>
<feature type="domain" description="C-type lectin" evidence="2">
    <location>
        <begin position="247"/>
        <end position="361"/>
    </location>
</feature>
<keyword evidence="4" id="KW-1185">Reference proteome</keyword>
<dbReference type="InterPro" id="IPR018378">
    <property type="entry name" value="C-type_lectin_CS"/>
</dbReference>
<dbReference type="EMBL" id="JAAMOB010000006">
    <property type="protein sequence ID" value="KAF4111754.1"/>
    <property type="molecule type" value="Genomic_DNA"/>
</dbReference>
<evidence type="ECO:0000259" key="2">
    <source>
        <dbReference type="PROSITE" id="PS50041"/>
    </source>
</evidence>
<dbReference type="SUPFAM" id="SSF56436">
    <property type="entry name" value="C-type lectin-like"/>
    <property type="match status" value="3"/>
</dbReference>
<dbReference type="Pfam" id="PF00059">
    <property type="entry name" value="Lectin_C"/>
    <property type="match status" value="2"/>
</dbReference>
<keyword evidence="1" id="KW-1015">Disulfide bond</keyword>
<protein>
    <recommendedName>
        <fullName evidence="2">C-type lectin domain-containing protein</fullName>
    </recommendedName>
</protein>
<dbReference type="PROSITE" id="PS50041">
    <property type="entry name" value="C_TYPE_LECTIN_2"/>
    <property type="match status" value="3"/>
</dbReference>
<accession>A0A7J6CXH3</accession>
<evidence type="ECO:0000256" key="1">
    <source>
        <dbReference type="ARBA" id="ARBA00023157"/>
    </source>
</evidence>
<dbReference type="InterPro" id="IPR016187">
    <property type="entry name" value="CTDL_fold"/>
</dbReference>
<evidence type="ECO:0000313" key="3">
    <source>
        <dbReference type="EMBL" id="KAF4111754.1"/>
    </source>
</evidence>
<comment type="caution">
    <text evidence="3">The sequence shown here is derived from an EMBL/GenBank/DDBJ whole genome shotgun (WGS) entry which is preliminary data.</text>
</comment>
<dbReference type="InterPro" id="IPR016186">
    <property type="entry name" value="C-type_lectin-like/link_sf"/>
</dbReference>
<dbReference type="PANTHER" id="PTHR22803">
    <property type="entry name" value="MANNOSE, PHOSPHOLIPASE, LECTIN RECEPTOR RELATED"/>
    <property type="match status" value="1"/>
</dbReference>
<name>A0A7J6CXH3_9TELE</name>
<reference evidence="3 4" key="1">
    <citation type="submission" date="2020-04" db="EMBL/GenBank/DDBJ databases">
        <title>Chromosome-level genome assembly of a cyprinid fish Onychostoma macrolepis by integration of Nanopore Sequencing, Bionano and Hi-C technology.</title>
        <authorList>
            <person name="Wang D."/>
        </authorList>
    </citation>
    <scope>NUCLEOTIDE SEQUENCE [LARGE SCALE GENOMIC DNA]</scope>
    <source>
        <strain evidence="3">SWU-2019</strain>
        <tissue evidence="3">Muscle</tissue>
    </source>
</reference>
<feature type="domain" description="C-type lectin" evidence="2">
    <location>
        <begin position="406"/>
        <end position="462"/>
    </location>
</feature>
<dbReference type="Proteomes" id="UP000579812">
    <property type="component" value="Unassembled WGS sequence"/>
</dbReference>
<sequence>MKVCSSFTRLTARVYSLQMIFPAGADTCQSERVSVISALKTGNDLKIKFMAMLGSLLLFIMFSMGNTEVDLPYPVGIDKNCHYGWTPFGDRCYKFFSQSISWIAAERKCIDQHANLASVHSELENDFLLSLVPSSKRCWFGVHDGVQEGAWLWSDGTPYDYTNWCADEPNNINVENCGEISWTSDRCWNDAGCSASVGYVCNDLKIKFMAMLGSLLLFIMFSMGNTEVDLPYPVGIDKNCHYGWTPFGDRCYKFFSQSISWIAAERKCIDQHANLASVHSELENDFLLSLVPSSKRCWFGVHDGVQEGAWLWSDGTPYDYTNWCADEPNNINVENCGEISWTSDRCWNDAGCSASVGYVCNDLKIKFMAMLGSLLLFIMFSMGNTEVDLPYPVGIDKNCHYGWTPFGDRCYKFFSQSISWIAAERKCIDQHANLASVHSELENDFLLSLVPSSKRCWFGVHDGVQERGCGVMEPHMTTPTGALMNLTILMSRTVERSAGPLTVAGMMLAVLPQWAMFVLKTCEILRSHPAPVTLIGLHLVSELLFTECSQPIS</sequence>
<dbReference type="Gene3D" id="3.10.100.10">
    <property type="entry name" value="Mannose-Binding Protein A, subunit A"/>
    <property type="match status" value="3"/>
</dbReference>
<dbReference type="PROSITE" id="PS00615">
    <property type="entry name" value="C_TYPE_LECTIN_1"/>
    <property type="match status" value="2"/>
</dbReference>
<dbReference type="AlphaFoldDB" id="A0A7J6CXH3"/>
<organism evidence="3 4">
    <name type="scientific">Onychostoma macrolepis</name>
    <dbReference type="NCBI Taxonomy" id="369639"/>
    <lineage>
        <taxon>Eukaryota</taxon>
        <taxon>Metazoa</taxon>
        <taxon>Chordata</taxon>
        <taxon>Craniata</taxon>
        <taxon>Vertebrata</taxon>
        <taxon>Euteleostomi</taxon>
        <taxon>Actinopterygii</taxon>
        <taxon>Neopterygii</taxon>
        <taxon>Teleostei</taxon>
        <taxon>Ostariophysi</taxon>
        <taxon>Cypriniformes</taxon>
        <taxon>Cyprinidae</taxon>
        <taxon>Acrossocheilinae</taxon>
        <taxon>Onychostoma</taxon>
    </lineage>
</organism>
<dbReference type="InterPro" id="IPR001304">
    <property type="entry name" value="C-type_lectin-like"/>
</dbReference>